<sequence length="104" mass="11791">MNEENEKERRAEEITIVEKDVAKISKNEVRKALKMMKSGNAVGPDDIRTSGHKEISKKDSSKVVGCSMRSYKARCLRNGGKVDRYKFSRTMEMCRVVATTEESS</sequence>
<accession>A0ABV0V0P4</accession>
<feature type="region of interest" description="Disordered" evidence="1">
    <location>
        <begin position="35"/>
        <end position="61"/>
    </location>
</feature>
<dbReference type="EMBL" id="JAHRIQ010093018">
    <property type="protein sequence ID" value="MEQ2250900.1"/>
    <property type="molecule type" value="Genomic_DNA"/>
</dbReference>
<dbReference type="Proteomes" id="UP001482620">
    <property type="component" value="Unassembled WGS sequence"/>
</dbReference>
<evidence type="ECO:0000256" key="1">
    <source>
        <dbReference type="SAM" id="MobiDB-lite"/>
    </source>
</evidence>
<gene>
    <name evidence="2" type="ORF">ILYODFUR_005651</name>
</gene>
<keyword evidence="3" id="KW-1185">Reference proteome</keyword>
<reference evidence="2 3" key="1">
    <citation type="submission" date="2021-06" db="EMBL/GenBank/DDBJ databases">
        <authorList>
            <person name="Palmer J.M."/>
        </authorList>
    </citation>
    <scope>NUCLEOTIDE SEQUENCE [LARGE SCALE GENOMIC DNA]</scope>
    <source>
        <strain evidence="3">if_2019</strain>
        <tissue evidence="2">Muscle</tissue>
    </source>
</reference>
<evidence type="ECO:0000313" key="3">
    <source>
        <dbReference type="Proteomes" id="UP001482620"/>
    </source>
</evidence>
<proteinExistence type="predicted"/>
<feature type="compositionally biased region" description="Basic and acidic residues" evidence="1">
    <location>
        <begin position="45"/>
        <end position="61"/>
    </location>
</feature>
<name>A0ABV0V0P4_9TELE</name>
<protein>
    <submittedName>
        <fullName evidence="2">Uncharacterized protein</fullName>
    </submittedName>
</protein>
<comment type="caution">
    <text evidence="2">The sequence shown here is derived from an EMBL/GenBank/DDBJ whole genome shotgun (WGS) entry which is preliminary data.</text>
</comment>
<organism evidence="2 3">
    <name type="scientific">Ilyodon furcidens</name>
    <name type="common">goldbreast splitfin</name>
    <dbReference type="NCBI Taxonomy" id="33524"/>
    <lineage>
        <taxon>Eukaryota</taxon>
        <taxon>Metazoa</taxon>
        <taxon>Chordata</taxon>
        <taxon>Craniata</taxon>
        <taxon>Vertebrata</taxon>
        <taxon>Euteleostomi</taxon>
        <taxon>Actinopterygii</taxon>
        <taxon>Neopterygii</taxon>
        <taxon>Teleostei</taxon>
        <taxon>Neoteleostei</taxon>
        <taxon>Acanthomorphata</taxon>
        <taxon>Ovalentaria</taxon>
        <taxon>Atherinomorphae</taxon>
        <taxon>Cyprinodontiformes</taxon>
        <taxon>Goodeidae</taxon>
        <taxon>Ilyodon</taxon>
    </lineage>
</organism>
<evidence type="ECO:0000313" key="2">
    <source>
        <dbReference type="EMBL" id="MEQ2250900.1"/>
    </source>
</evidence>